<dbReference type="InterPro" id="IPR003959">
    <property type="entry name" value="ATPase_AAA_core"/>
</dbReference>
<dbReference type="GO" id="GO:0016887">
    <property type="term" value="F:ATP hydrolysis activity"/>
    <property type="evidence" value="ECO:0007669"/>
    <property type="project" value="InterPro"/>
</dbReference>
<protein>
    <submittedName>
        <fullName evidence="2">ATP-binding protein</fullName>
    </submittedName>
</protein>
<feature type="domain" description="ATPase AAA-type core" evidence="1">
    <location>
        <begin position="154"/>
        <end position="278"/>
    </location>
</feature>
<organism evidence="2 3">
    <name type="scientific">Leisingera caerulea</name>
    <name type="common">Phaeobacter caeruleus</name>
    <dbReference type="NCBI Taxonomy" id="506591"/>
    <lineage>
        <taxon>Bacteria</taxon>
        <taxon>Pseudomonadati</taxon>
        <taxon>Pseudomonadota</taxon>
        <taxon>Alphaproteobacteria</taxon>
        <taxon>Rhodobacterales</taxon>
        <taxon>Roseobacteraceae</taxon>
        <taxon>Leisingera</taxon>
    </lineage>
</organism>
<dbReference type="Proteomes" id="UP001058713">
    <property type="component" value="Chromosome"/>
</dbReference>
<dbReference type="PANTHER" id="PTHR43581:SF2">
    <property type="entry name" value="EXCINUCLEASE ATPASE SUBUNIT"/>
    <property type="match status" value="1"/>
</dbReference>
<keyword evidence="2" id="KW-0067">ATP-binding</keyword>
<dbReference type="AlphaFoldDB" id="A0A9Q9M1Z3"/>
<dbReference type="Pfam" id="PF13304">
    <property type="entry name" value="AAA_21"/>
    <property type="match status" value="1"/>
</dbReference>
<dbReference type="RefSeq" id="WP_259970756.1">
    <property type="nucleotide sequence ID" value="NZ_CP081070.1"/>
</dbReference>
<dbReference type="KEGG" id="lcae:K3721_13580"/>
<dbReference type="InterPro" id="IPR027417">
    <property type="entry name" value="P-loop_NTPase"/>
</dbReference>
<evidence type="ECO:0000313" key="3">
    <source>
        <dbReference type="Proteomes" id="UP001058713"/>
    </source>
</evidence>
<sequence length="390" mass="43897">MNLSQLLKASHSCDLVFVGPNGAGKSRTLRDLCTASIQSGKRVIAISNTQYSRFPDFQRENYNHVRVNPSMTNDILKTLIIDTLDSKSRSYSSMREVLSYTGYSPTLHVRINIGQLNLIGPHLIKNILDEVADVEGVNDEVRNVLENIHRIGGEHKFDLEDIYSFFSGRELVAALLKYQSTINRVLRPLKTRVMVSFALTRQDGLRVPVHKASSGELTLISLSMFVLSNSDKLDHIFIDEPENSLHPQWQSKFLDFLSSIARRDNIKFLLASHSPVLLTGALATERDVKVFRCRPNGVAELTHFRKESDDSVEELLWEAFDVITPASRFVAKRISDLLWHIEDGLISRSEAIRTVESFIEKSISNDQRAFLKASIRLLEDTAEVGSGTVG</sequence>
<keyword evidence="2" id="KW-0547">Nucleotide-binding</keyword>
<accession>A0A9Q9M1Z3</accession>
<dbReference type="SUPFAM" id="SSF52540">
    <property type="entry name" value="P-loop containing nucleoside triphosphate hydrolases"/>
    <property type="match status" value="1"/>
</dbReference>
<evidence type="ECO:0000313" key="2">
    <source>
        <dbReference type="EMBL" id="UWQ53033.1"/>
    </source>
</evidence>
<reference evidence="2" key="1">
    <citation type="submission" date="2021-08" db="EMBL/GenBank/DDBJ databases">
        <authorList>
            <person name="Nwanade C."/>
            <person name="Wang M."/>
            <person name="Masoudi A."/>
            <person name="Yu Z."/>
            <person name="Liu J."/>
        </authorList>
    </citation>
    <scope>NUCLEOTIDE SEQUENCE</scope>
    <source>
        <strain evidence="2">S122</strain>
    </source>
</reference>
<dbReference type="InterPro" id="IPR051396">
    <property type="entry name" value="Bact_Antivir_Def_Nuclease"/>
</dbReference>
<dbReference type="GO" id="GO:0005524">
    <property type="term" value="F:ATP binding"/>
    <property type="evidence" value="ECO:0007669"/>
    <property type="project" value="UniProtKB-KW"/>
</dbReference>
<gene>
    <name evidence="2" type="ORF">K3721_13580</name>
</gene>
<proteinExistence type="predicted"/>
<name>A0A9Q9M1Z3_LEICA</name>
<evidence type="ECO:0000259" key="1">
    <source>
        <dbReference type="Pfam" id="PF13304"/>
    </source>
</evidence>
<dbReference type="Gene3D" id="3.40.50.300">
    <property type="entry name" value="P-loop containing nucleotide triphosphate hydrolases"/>
    <property type="match status" value="1"/>
</dbReference>
<dbReference type="EMBL" id="CP081070">
    <property type="protein sequence ID" value="UWQ53033.1"/>
    <property type="molecule type" value="Genomic_DNA"/>
</dbReference>
<dbReference type="PANTHER" id="PTHR43581">
    <property type="entry name" value="ATP/GTP PHOSPHATASE"/>
    <property type="match status" value="1"/>
</dbReference>